<evidence type="ECO:0000313" key="1">
    <source>
        <dbReference type="EMBL" id="CCB50674.1"/>
    </source>
</evidence>
<protein>
    <submittedName>
        <fullName evidence="1">Uncharacterized protein</fullName>
    </submittedName>
</protein>
<dbReference type="InParanoid" id="F6HEQ0"/>
<dbReference type="PaxDb" id="29760-VIT_19s0090g00760.t01"/>
<dbReference type="HOGENOM" id="CLU_3415650_0_0_1"/>
<sequence>MNRSRIGFRLGRQAKRPISTCVVKLVA</sequence>
<organism evidence="1 2">
    <name type="scientific">Vitis vinifera</name>
    <name type="common">Grape</name>
    <dbReference type="NCBI Taxonomy" id="29760"/>
    <lineage>
        <taxon>Eukaryota</taxon>
        <taxon>Viridiplantae</taxon>
        <taxon>Streptophyta</taxon>
        <taxon>Embryophyta</taxon>
        <taxon>Tracheophyta</taxon>
        <taxon>Spermatophyta</taxon>
        <taxon>Magnoliopsida</taxon>
        <taxon>eudicotyledons</taxon>
        <taxon>Gunneridae</taxon>
        <taxon>Pentapetalae</taxon>
        <taxon>rosids</taxon>
        <taxon>Vitales</taxon>
        <taxon>Vitaceae</taxon>
        <taxon>Viteae</taxon>
        <taxon>Vitis</taxon>
    </lineage>
</organism>
<gene>
    <name evidence="1" type="ordered locus">VIT_19s0090g00760</name>
</gene>
<dbReference type="EMBL" id="FN595751">
    <property type="protein sequence ID" value="CCB50674.1"/>
    <property type="molecule type" value="Genomic_DNA"/>
</dbReference>
<name>F6HEQ0_VITVI</name>
<dbReference type="Proteomes" id="UP000009183">
    <property type="component" value="Chromosome 19"/>
</dbReference>
<dbReference type="AlphaFoldDB" id="F6HEQ0"/>
<proteinExistence type="predicted"/>
<reference evidence="2" key="1">
    <citation type="journal article" date="2007" name="Nature">
        <title>The grapevine genome sequence suggests ancestral hexaploidization in major angiosperm phyla.</title>
        <authorList>
            <consortium name="The French-Italian Public Consortium for Grapevine Genome Characterization."/>
            <person name="Jaillon O."/>
            <person name="Aury J.-M."/>
            <person name="Noel B."/>
            <person name="Policriti A."/>
            <person name="Clepet C."/>
            <person name="Casagrande A."/>
            <person name="Choisne N."/>
            <person name="Aubourg S."/>
            <person name="Vitulo N."/>
            <person name="Jubin C."/>
            <person name="Vezzi A."/>
            <person name="Legeai F."/>
            <person name="Hugueney P."/>
            <person name="Dasilva C."/>
            <person name="Horner D."/>
            <person name="Mica E."/>
            <person name="Jublot D."/>
            <person name="Poulain J."/>
            <person name="Bruyere C."/>
            <person name="Billault A."/>
            <person name="Segurens B."/>
            <person name="Gouyvenoux M."/>
            <person name="Ugarte E."/>
            <person name="Cattonaro F."/>
            <person name="Anthouard V."/>
            <person name="Vico V."/>
            <person name="Del Fabbro C."/>
            <person name="Alaux M."/>
            <person name="Di Gaspero G."/>
            <person name="Dumas V."/>
            <person name="Felice N."/>
            <person name="Paillard S."/>
            <person name="Juman I."/>
            <person name="Moroldo M."/>
            <person name="Scalabrin S."/>
            <person name="Canaguier A."/>
            <person name="Le Clainche I."/>
            <person name="Malacrida G."/>
            <person name="Durand E."/>
            <person name="Pesole G."/>
            <person name="Laucou V."/>
            <person name="Chatelet P."/>
            <person name="Merdinoglu D."/>
            <person name="Delledonne M."/>
            <person name="Pezzotti M."/>
            <person name="Lecharny A."/>
            <person name="Scarpelli C."/>
            <person name="Artiguenave F."/>
            <person name="Pe M.E."/>
            <person name="Valle G."/>
            <person name="Morgante M."/>
            <person name="Caboche M."/>
            <person name="Adam-Blondon A.-F."/>
            <person name="Weissenbach J."/>
            <person name="Quetier F."/>
            <person name="Wincker P."/>
        </authorList>
    </citation>
    <scope>NUCLEOTIDE SEQUENCE [LARGE SCALE GENOMIC DNA]</scope>
    <source>
        <strain evidence="2">cv. Pinot noir / PN40024</strain>
    </source>
</reference>
<keyword evidence="2" id="KW-1185">Reference proteome</keyword>
<accession>F6HEQ0</accession>
<evidence type="ECO:0000313" key="2">
    <source>
        <dbReference type="Proteomes" id="UP000009183"/>
    </source>
</evidence>